<protein>
    <submittedName>
        <fullName evidence="3">Uncharacterized protein</fullName>
    </submittedName>
</protein>
<proteinExistence type="predicted"/>
<accession>A0AAV1TLH9</accession>
<feature type="compositionally biased region" description="Basic and acidic residues" evidence="2">
    <location>
        <begin position="31"/>
        <end position="41"/>
    </location>
</feature>
<feature type="region of interest" description="Disordered" evidence="2">
    <location>
        <begin position="1"/>
        <end position="42"/>
    </location>
</feature>
<sequence length="167" mass="18630">MAPSHYSAQEAWGLHDRRYGPQSSVAHPMHLPREEEHHDGRLLGLGADSHNRALVPSSDELRFLRADTEEAMNGLLDAREMAERARDRAAAATEAAERTRREQQGLVERLRQLDTAAFRGPQQNESARARLGLGPSRRQRRRQGVSDFEPIQTSEEGPKGDPPAGKP</sequence>
<evidence type="ECO:0000256" key="2">
    <source>
        <dbReference type="SAM" id="MobiDB-lite"/>
    </source>
</evidence>
<reference evidence="3" key="1">
    <citation type="submission" date="2024-01" db="EMBL/GenBank/DDBJ databases">
        <authorList>
            <person name="Webb A."/>
        </authorList>
    </citation>
    <scope>NUCLEOTIDE SEQUENCE</scope>
    <source>
        <strain evidence="3">Pm1</strain>
    </source>
</reference>
<keyword evidence="1" id="KW-0175">Coiled coil</keyword>
<feature type="region of interest" description="Disordered" evidence="2">
    <location>
        <begin position="114"/>
        <end position="167"/>
    </location>
</feature>
<organism evidence="3 4">
    <name type="scientific">Peronospora matthiolae</name>
    <dbReference type="NCBI Taxonomy" id="2874970"/>
    <lineage>
        <taxon>Eukaryota</taxon>
        <taxon>Sar</taxon>
        <taxon>Stramenopiles</taxon>
        <taxon>Oomycota</taxon>
        <taxon>Peronosporomycetes</taxon>
        <taxon>Peronosporales</taxon>
        <taxon>Peronosporaceae</taxon>
        <taxon>Peronospora</taxon>
    </lineage>
</organism>
<comment type="caution">
    <text evidence="3">The sequence shown here is derived from an EMBL/GenBank/DDBJ whole genome shotgun (WGS) entry which is preliminary data.</text>
</comment>
<gene>
    <name evidence="3" type="ORF">PM001_LOCUS8225</name>
</gene>
<dbReference type="AlphaFoldDB" id="A0AAV1TLH9"/>
<evidence type="ECO:0000256" key="1">
    <source>
        <dbReference type="SAM" id="Coils"/>
    </source>
</evidence>
<dbReference type="EMBL" id="CAKLBY020000067">
    <property type="protein sequence ID" value="CAK7923075.1"/>
    <property type="molecule type" value="Genomic_DNA"/>
</dbReference>
<dbReference type="Proteomes" id="UP001162060">
    <property type="component" value="Unassembled WGS sequence"/>
</dbReference>
<feature type="coiled-coil region" evidence="1">
    <location>
        <begin position="75"/>
        <end position="102"/>
    </location>
</feature>
<evidence type="ECO:0000313" key="4">
    <source>
        <dbReference type="Proteomes" id="UP001162060"/>
    </source>
</evidence>
<name>A0AAV1TLH9_9STRA</name>
<evidence type="ECO:0000313" key="3">
    <source>
        <dbReference type="EMBL" id="CAK7923075.1"/>
    </source>
</evidence>